<evidence type="ECO:0000313" key="1">
    <source>
        <dbReference type="EMBL" id="MCI4385912.1"/>
    </source>
</evidence>
<reference evidence="1 2" key="1">
    <citation type="journal article" date="2022" name="bioRxiv">
        <title>An ancient truncated duplication of the anti-Mullerian hormone receptor type 2 gene is a potential conserved master sex determinant in the Pangasiidae catfish family.</title>
        <authorList>
            <person name="Wen M."/>
            <person name="Pan Q."/>
            <person name="Jouanno E."/>
            <person name="Montfort J."/>
            <person name="Zahm M."/>
            <person name="Cabau C."/>
            <person name="Klopp C."/>
            <person name="Iampietro C."/>
            <person name="Roques C."/>
            <person name="Bouchez O."/>
            <person name="Castinel A."/>
            <person name="Donnadieu C."/>
            <person name="Parrinello H."/>
            <person name="Poncet C."/>
            <person name="Belmonte E."/>
            <person name="Gautier V."/>
            <person name="Avarre J.-C."/>
            <person name="Dugue R."/>
            <person name="Gustiano R."/>
            <person name="Ha T.T.T."/>
            <person name="Campet M."/>
            <person name="Sriphairoj K."/>
            <person name="Ribolli J."/>
            <person name="de Almeida F.L."/>
            <person name="Desvignes T."/>
            <person name="Postlethwait J.H."/>
            <person name="Bucao C.F."/>
            <person name="Robinson-Rechavi M."/>
            <person name="Bobe J."/>
            <person name="Herpin A."/>
            <person name="Guiguen Y."/>
        </authorList>
    </citation>
    <scope>NUCLEOTIDE SEQUENCE [LARGE SCALE GENOMIC DNA]</scope>
    <source>
        <strain evidence="1">YG-Dec2019</strain>
    </source>
</reference>
<comment type="caution">
    <text evidence="1">The sequence shown here is derived from an EMBL/GenBank/DDBJ whole genome shotgun (WGS) entry which is preliminary data.</text>
</comment>
<dbReference type="Proteomes" id="UP000829447">
    <property type="component" value="Linkage Group LG14"/>
</dbReference>
<sequence>MPGPCLGTLLVMKSSSTILLLTLSVLCRVECVFGRTIEHMLQEWERYRNECISNISSEPTPSGLFCTRMFDQFACWTDGLPNTTVKVPCPWYLPWYDQVHSGFVLRECGPDGQWHTNKTSQTWRDHSQCNPNSSNHKEQEKQVQVLAYYKMMYKVGYSLSLASLTLALFILLLFRKLHCTRNYIHANLFASFILRAVSIFVRDDLLEKHIHDIQDSSDLPRVLSDQALFGCRTAQVVMQYCVGANYFWLLVEGLYLHNLLVLLVFSENSYFCGYLALGWVAPLLYVVPWIVMRHLYENTRCWEINENMVHWWIIQAPILLAIFVNFFVFIRIIQMLVSKLKAHQMRYTDYKFRLAKSTLTLIPLLGIHKVVFSVVTLEPNDDLLHNIWLFFELFFNSFQGFLVAILYCFVNKEVQSEIKKKWHRWKLGISTMDEQRTSSTHILQGATGLQDLKDHPGQLDCAEESSIHLSMDPLPASTHIPLHRHHHPGAKKGKAYCYISAHKQVLNGLDTPALGHCELDGVNGYTDSYC</sequence>
<gene>
    <name evidence="1" type="ORF">PGIGA_G00056110</name>
</gene>
<proteinExistence type="predicted"/>
<organism evidence="1 2">
    <name type="scientific">Pangasianodon gigas</name>
    <name type="common">Mekong giant catfish</name>
    <name type="synonym">Pangasius gigas</name>
    <dbReference type="NCBI Taxonomy" id="30993"/>
    <lineage>
        <taxon>Eukaryota</taxon>
        <taxon>Metazoa</taxon>
        <taxon>Chordata</taxon>
        <taxon>Craniata</taxon>
        <taxon>Vertebrata</taxon>
        <taxon>Euteleostomi</taxon>
        <taxon>Actinopterygii</taxon>
        <taxon>Neopterygii</taxon>
        <taxon>Teleostei</taxon>
        <taxon>Ostariophysi</taxon>
        <taxon>Siluriformes</taxon>
        <taxon>Pangasiidae</taxon>
        <taxon>Pangasianodon</taxon>
    </lineage>
</organism>
<accession>A0ACC5X3W0</accession>
<name>A0ACC5X3W0_PANGG</name>
<evidence type="ECO:0000313" key="2">
    <source>
        <dbReference type="Proteomes" id="UP000829447"/>
    </source>
</evidence>
<keyword evidence="2" id="KW-1185">Reference proteome</keyword>
<protein>
    <submittedName>
        <fullName evidence="1">Uncharacterized protein</fullName>
    </submittedName>
</protein>
<dbReference type="EMBL" id="CM040467">
    <property type="protein sequence ID" value="MCI4385912.1"/>
    <property type="molecule type" value="Genomic_DNA"/>
</dbReference>